<dbReference type="AlphaFoldDB" id="A0A5J4V2R3"/>
<evidence type="ECO:0000313" key="2">
    <source>
        <dbReference type="Proteomes" id="UP000324800"/>
    </source>
</evidence>
<evidence type="ECO:0000313" key="1">
    <source>
        <dbReference type="EMBL" id="KAA6377236.1"/>
    </source>
</evidence>
<comment type="caution">
    <text evidence="1">The sequence shown here is derived from an EMBL/GenBank/DDBJ whole genome shotgun (WGS) entry which is preliminary data.</text>
</comment>
<dbReference type="EMBL" id="SNRW01009955">
    <property type="protein sequence ID" value="KAA6377236.1"/>
    <property type="molecule type" value="Genomic_DNA"/>
</dbReference>
<accession>A0A5J4V2R3</accession>
<dbReference type="Proteomes" id="UP000324800">
    <property type="component" value="Unassembled WGS sequence"/>
</dbReference>
<proteinExistence type="predicted"/>
<organism evidence="1 2">
    <name type="scientific">Streblomastix strix</name>
    <dbReference type="NCBI Taxonomy" id="222440"/>
    <lineage>
        <taxon>Eukaryota</taxon>
        <taxon>Metamonada</taxon>
        <taxon>Preaxostyla</taxon>
        <taxon>Oxymonadida</taxon>
        <taxon>Streblomastigidae</taxon>
        <taxon>Streblomastix</taxon>
    </lineage>
</organism>
<gene>
    <name evidence="1" type="ORF">EZS28_027238</name>
</gene>
<name>A0A5J4V2R3_9EUKA</name>
<reference evidence="1 2" key="1">
    <citation type="submission" date="2019-03" db="EMBL/GenBank/DDBJ databases">
        <title>Single cell metagenomics reveals metabolic interactions within the superorganism composed of flagellate Streblomastix strix and complex community of Bacteroidetes bacteria on its surface.</title>
        <authorList>
            <person name="Treitli S.C."/>
            <person name="Kolisko M."/>
            <person name="Husnik F."/>
            <person name="Keeling P."/>
            <person name="Hampl V."/>
        </authorList>
    </citation>
    <scope>NUCLEOTIDE SEQUENCE [LARGE SCALE GENOMIC DNA]</scope>
    <source>
        <strain evidence="1">ST1C</strain>
    </source>
</reference>
<sequence length="81" mass="9277">MFSNPEIYDPFGTLADALRLSIRQIWKGIMPSRTFPSNKFQSSFERFWSLSLDIVVGIQFVGGMKNRDRPYSLILCSTLIA</sequence>
<protein>
    <submittedName>
        <fullName evidence="1">Uncharacterized protein</fullName>
    </submittedName>
</protein>